<evidence type="ECO:0000313" key="2">
    <source>
        <dbReference type="Proteomes" id="UP000198897"/>
    </source>
</evidence>
<dbReference type="OrthoDB" id="9780310at2"/>
<dbReference type="SUPFAM" id="SSF117396">
    <property type="entry name" value="TM1631-like"/>
    <property type="match status" value="1"/>
</dbReference>
<dbReference type="InterPro" id="IPR036520">
    <property type="entry name" value="UPF0759_sf"/>
</dbReference>
<reference evidence="2" key="1">
    <citation type="submission" date="2016-10" db="EMBL/GenBank/DDBJ databases">
        <authorList>
            <person name="Varghese N."/>
            <person name="Submissions S."/>
        </authorList>
    </citation>
    <scope>NUCLEOTIDE SEQUENCE [LARGE SCALE GENOMIC DNA]</scope>
    <source>
        <strain evidence="2">FP5</strain>
    </source>
</reference>
<gene>
    <name evidence="1" type="ORF">SAMN05216353_10373</name>
</gene>
<dbReference type="EMBL" id="FOOG01000003">
    <property type="protein sequence ID" value="SFF61161.1"/>
    <property type="molecule type" value="Genomic_DNA"/>
</dbReference>
<dbReference type="RefSeq" id="WP_089749999.1">
    <property type="nucleotide sequence ID" value="NZ_FOOG01000003.1"/>
</dbReference>
<dbReference type="Gene3D" id="3.20.20.410">
    <property type="entry name" value="Protein of unknown function UPF0759"/>
    <property type="match status" value="1"/>
</dbReference>
<keyword evidence="2" id="KW-1185">Reference proteome</keyword>
<dbReference type="Proteomes" id="UP000198897">
    <property type="component" value="Unassembled WGS sequence"/>
</dbReference>
<organism evidence="1 2">
    <name type="scientific">Halobacillus alkaliphilus</name>
    <dbReference type="NCBI Taxonomy" id="396056"/>
    <lineage>
        <taxon>Bacteria</taxon>
        <taxon>Bacillati</taxon>
        <taxon>Bacillota</taxon>
        <taxon>Bacilli</taxon>
        <taxon>Bacillales</taxon>
        <taxon>Bacillaceae</taxon>
        <taxon>Halobacillus</taxon>
    </lineage>
</organism>
<protein>
    <submittedName>
        <fullName evidence="1">Uncharacterized conserved protein YecE, DUF72 family</fullName>
    </submittedName>
</protein>
<evidence type="ECO:0000313" key="1">
    <source>
        <dbReference type="EMBL" id="SFF61161.1"/>
    </source>
</evidence>
<proteinExistence type="predicted"/>
<dbReference type="PANTHER" id="PTHR30348">
    <property type="entry name" value="UNCHARACTERIZED PROTEIN YECE"/>
    <property type="match status" value="1"/>
</dbReference>
<name>A0A1I2K7W0_9BACI</name>
<dbReference type="Pfam" id="PF01904">
    <property type="entry name" value="DUF72"/>
    <property type="match status" value="1"/>
</dbReference>
<sequence length="284" mass="33700">MAIQIGVTGWGDHASLYSHQTKGNEKLSEYASHFPVVEVDTAFYAIQPQSHYEKWIKQTPESFSFVIKAFSHLTGHDRQERTKHEAKELLKQYEESIQPAWEKGKINALLFQFPPWFDVKKQNIQKLRFIREWLSDYPLALEFRNQSWFQPQYKEQTLSFMKDQQWIHTICDEPQAGEGSVPRVLEPTHPSKSLVRFHGRNVHGWNKNGREDWRKVRFLYRYNEEELREWAERIQELKKQTPEITLLFNNNSGGDAADNAKHMQDILGITYDDLNPRQMDLFQF</sequence>
<dbReference type="InterPro" id="IPR002763">
    <property type="entry name" value="DUF72"/>
</dbReference>
<dbReference type="PANTHER" id="PTHR30348:SF13">
    <property type="entry name" value="UPF0759 PROTEIN YUNF"/>
    <property type="match status" value="1"/>
</dbReference>
<dbReference type="AlphaFoldDB" id="A0A1I2K7W0"/>
<accession>A0A1I2K7W0</accession>